<dbReference type="InterPro" id="IPR002410">
    <property type="entry name" value="Peptidase_S33"/>
</dbReference>
<gene>
    <name evidence="15" type="ORF">GTQ55_14890</name>
</gene>
<feature type="region of interest" description="Disordered" evidence="11">
    <location>
        <begin position="467"/>
        <end position="515"/>
    </location>
</feature>
<keyword evidence="9 15" id="KW-0378">Hydrolase</keyword>
<dbReference type="InterPro" id="IPR005944">
    <property type="entry name" value="Pro_iminopeptidase"/>
</dbReference>
<dbReference type="PANTHER" id="PTHR43722">
    <property type="entry name" value="PROLINE IMINOPEPTIDASE"/>
    <property type="match status" value="1"/>
</dbReference>
<evidence type="ECO:0000256" key="6">
    <source>
        <dbReference type="ARBA" id="ARBA00022438"/>
    </source>
</evidence>
<sequence>MCFWLGLSFIGGALSASVIAGSHAGETDTQQAQGLASETCYADGWSESLRCYRVPVDGSGDVALSVLVAPAVNGGQHEPLYILAGGPGQAASDLAGLLNALRKLNRERDIVMVDRRGGGRSDAFDCGFGESTPSSIERFTAQLAACYIGAGQRPLTINSRQTVDDLETVRRALGHQRISLWGGSWGTRTALLYQQWYPDALQSLVLDGVAPIETKVFLAASAAESALQELEQACSEDPVCAGFGDWRSQLDTLLANWSDEQARNFPDPFTGRASEEPVKTWMLAGAVRTALYDPAAAAQLPYAVSEASRGNYAPLSGILGLFAGMEGAMSMGLTYSVACAEEMNRIDAGDIASDSAGTFIGDMFIRIFVEGCKVWPVPAQPYDEPQSRDHPVLLISGTADPITPPLYANEQLAYLPNQQHLVVQGGGHINSARGCVPDLILQFLDQPAAALDDSCLADIRRPPFTAGAFGPALSPEPTIPEADSLLAGPQPGESGGSDTEQGDRPGEEVAGGDPQ</sequence>
<comment type="similarity">
    <text evidence="3">Belongs to the peptidase S33 family.</text>
</comment>
<dbReference type="EC" id="3.4.11.5" evidence="4"/>
<evidence type="ECO:0000256" key="1">
    <source>
        <dbReference type="ARBA" id="ARBA00001585"/>
    </source>
</evidence>
<evidence type="ECO:0000256" key="8">
    <source>
        <dbReference type="ARBA" id="ARBA00022670"/>
    </source>
</evidence>
<keyword evidence="12" id="KW-0732">Signal</keyword>
<comment type="catalytic activity">
    <reaction evidence="1">
        <text>Release of N-terminal proline from a peptide.</text>
        <dbReference type="EC" id="3.4.11.5"/>
    </reaction>
</comment>
<evidence type="ECO:0000256" key="9">
    <source>
        <dbReference type="ARBA" id="ARBA00022801"/>
    </source>
</evidence>
<accession>A0ABX6J1D0</accession>
<evidence type="ECO:0000256" key="3">
    <source>
        <dbReference type="ARBA" id="ARBA00010088"/>
    </source>
</evidence>
<evidence type="ECO:0000259" key="14">
    <source>
        <dbReference type="Pfam" id="PF08386"/>
    </source>
</evidence>
<evidence type="ECO:0000256" key="11">
    <source>
        <dbReference type="SAM" id="MobiDB-lite"/>
    </source>
</evidence>
<dbReference type="SUPFAM" id="SSF53474">
    <property type="entry name" value="alpha/beta-Hydrolases"/>
    <property type="match status" value="1"/>
</dbReference>
<keyword evidence="8" id="KW-0645">Protease</keyword>
<evidence type="ECO:0000256" key="7">
    <source>
        <dbReference type="ARBA" id="ARBA00022490"/>
    </source>
</evidence>
<evidence type="ECO:0000313" key="16">
    <source>
        <dbReference type="Proteomes" id="UP000464675"/>
    </source>
</evidence>
<dbReference type="PRINTS" id="PR00793">
    <property type="entry name" value="PROAMNOPTASE"/>
</dbReference>
<evidence type="ECO:0000256" key="5">
    <source>
        <dbReference type="ARBA" id="ARBA00021843"/>
    </source>
</evidence>
<organism evidence="15 16">
    <name type="scientific">Microbulbifer hydrolyticus</name>
    <dbReference type="NCBI Taxonomy" id="48074"/>
    <lineage>
        <taxon>Bacteria</taxon>
        <taxon>Pseudomonadati</taxon>
        <taxon>Pseudomonadota</taxon>
        <taxon>Gammaproteobacteria</taxon>
        <taxon>Cellvibrionales</taxon>
        <taxon>Microbulbiferaceae</taxon>
        <taxon>Microbulbifer</taxon>
    </lineage>
</organism>
<evidence type="ECO:0000256" key="12">
    <source>
        <dbReference type="SAM" id="SignalP"/>
    </source>
</evidence>
<dbReference type="Pfam" id="PF08386">
    <property type="entry name" value="Abhydrolase_4"/>
    <property type="match status" value="1"/>
</dbReference>
<evidence type="ECO:0000256" key="4">
    <source>
        <dbReference type="ARBA" id="ARBA00012568"/>
    </source>
</evidence>
<reference evidence="15 16" key="1">
    <citation type="submission" date="2020-01" db="EMBL/GenBank/DDBJ databases">
        <title>The possibility of degradation of plastic by Microbulbifer hydrolyticus IRE-31.</title>
        <authorList>
            <person name="Liu L."/>
        </authorList>
    </citation>
    <scope>NUCLEOTIDE SEQUENCE [LARGE SCALE GENOMIC DNA]</scope>
    <source>
        <strain evidence="15 16">IRE-31</strain>
    </source>
</reference>
<dbReference type="Pfam" id="PF00561">
    <property type="entry name" value="Abhydrolase_1"/>
    <property type="match status" value="1"/>
</dbReference>
<feature type="signal peptide" evidence="12">
    <location>
        <begin position="1"/>
        <end position="24"/>
    </location>
</feature>
<feature type="chain" id="PRO_5047230869" description="Proline iminopeptidase" evidence="12">
    <location>
        <begin position="25"/>
        <end position="515"/>
    </location>
</feature>
<dbReference type="PANTHER" id="PTHR43722:SF1">
    <property type="entry name" value="PROLINE IMINOPEPTIDASE"/>
    <property type="match status" value="1"/>
</dbReference>
<dbReference type="GO" id="GO:0016787">
    <property type="term" value="F:hydrolase activity"/>
    <property type="evidence" value="ECO:0007669"/>
    <property type="project" value="UniProtKB-KW"/>
</dbReference>
<comment type="subcellular location">
    <subcellularLocation>
        <location evidence="2">Cytoplasm</location>
    </subcellularLocation>
</comment>
<dbReference type="InterPro" id="IPR000073">
    <property type="entry name" value="AB_hydrolase_1"/>
</dbReference>
<evidence type="ECO:0000256" key="10">
    <source>
        <dbReference type="ARBA" id="ARBA00029605"/>
    </source>
</evidence>
<evidence type="ECO:0000256" key="2">
    <source>
        <dbReference type="ARBA" id="ARBA00004496"/>
    </source>
</evidence>
<dbReference type="InterPro" id="IPR029058">
    <property type="entry name" value="AB_hydrolase_fold"/>
</dbReference>
<feature type="domain" description="AB hydrolase-1" evidence="13">
    <location>
        <begin position="79"/>
        <end position="219"/>
    </location>
</feature>
<protein>
    <recommendedName>
        <fullName evidence="5">Proline iminopeptidase</fullName>
        <ecNumber evidence="4">3.4.11.5</ecNumber>
    </recommendedName>
    <alternativeName>
        <fullName evidence="10">Prolyl aminopeptidase</fullName>
    </alternativeName>
</protein>
<evidence type="ECO:0000313" key="15">
    <source>
        <dbReference type="EMBL" id="QHQ40903.1"/>
    </source>
</evidence>
<keyword evidence="16" id="KW-1185">Reference proteome</keyword>
<dbReference type="EMBL" id="CP047491">
    <property type="protein sequence ID" value="QHQ40903.1"/>
    <property type="molecule type" value="Genomic_DNA"/>
</dbReference>
<feature type="domain" description="Peptidase S33 tripeptidyl aminopeptidase-like C-terminal" evidence="14">
    <location>
        <begin position="360"/>
        <end position="449"/>
    </location>
</feature>
<evidence type="ECO:0000259" key="13">
    <source>
        <dbReference type="Pfam" id="PF00561"/>
    </source>
</evidence>
<proteinExistence type="inferred from homology"/>
<dbReference type="InterPro" id="IPR013595">
    <property type="entry name" value="Pept_S33_TAP-like_C"/>
</dbReference>
<dbReference type="Gene3D" id="3.40.50.1820">
    <property type="entry name" value="alpha/beta hydrolase"/>
    <property type="match status" value="1"/>
</dbReference>
<keyword evidence="6" id="KW-0031">Aminopeptidase</keyword>
<dbReference type="Proteomes" id="UP000464675">
    <property type="component" value="Chromosome"/>
</dbReference>
<name>A0ABX6J1D0_9GAMM</name>
<keyword evidence="7" id="KW-0963">Cytoplasm</keyword>